<dbReference type="EMBL" id="LAZR01002607">
    <property type="protein sequence ID" value="KKN27872.1"/>
    <property type="molecule type" value="Genomic_DNA"/>
</dbReference>
<accession>A0A0F9PT25</accession>
<organism evidence="2">
    <name type="scientific">marine sediment metagenome</name>
    <dbReference type="NCBI Taxonomy" id="412755"/>
    <lineage>
        <taxon>unclassified sequences</taxon>
        <taxon>metagenomes</taxon>
        <taxon>ecological metagenomes</taxon>
    </lineage>
</organism>
<dbReference type="AlphaFoldDB" id="A0A0F9PT25"/>
<feature type="region of interest" description="Disordered" evidence="1">
    <location>
        <begin position="1"/>
        <end position="28"/>
    </location>
</feature>
<feature type="compositionally biased region" description="Polar residues" evidence="1">
    <location>
        <begin position="17"/>
        <end position="28"/>
    </location>
</feature>
<gene>
    <name evidence="2" type="ORF">LCGC14_0859960</name>
</gene>
<name>A0A0F9PT25_9ZZZZ</name>
<evidence type="ECO:0000256" key="1">
    <source>
        <dbReference type="SAM" id="MobiDB-lite"/>
    </source>
</evidence>
<feature type="non-terminal residue" evidence="2">
    <location>
        <position position="1"/>
    </location>
</feature>
<proteinExistence type="predicted"/>
<comment type="caution">
    <text evidence="2">The sequence shown here is derived from an EMBL/GenBank/DDBJ whole genome shotgun (WGS) entry which is preliminary data.</text>
</comment>
<protein>
    <submittedName>
        <fullName evidence="2">Uncharacterized protein</fullName>
    </submittedName>
</protein>
<reference evidence="2" key="1">
    <citation type="journal article" date="2015" name="Nature">
        <title>Complex archaea that bridge the gap between prokaryotes and eukaryotes.</title>
        <authorList>
            <person name="Spang A."/>
            <person name="Saw J.H."/>
            <person name="Jorgensen S.L."/>
            <person name="Zaremba-Niedzwiedzka K."/>
            <person name="Martijn J."/>
            <person name="Lind A.E."/>
            <person name="van Eijk R."/>
            <person name="Schleper C."/>
            <person name="Guy L."/>
            <person name="Ettema T.J."/>
        </authorList>
    </citation>
    <scope>NUCLEOTIDE SEQUENCE</scope>
</reference>
<sequence>GKGGGKIENLKNKKRISQVNNKSNYKQI</sequence>
<evidence type="ECO:0000313" key="2">
    <source>
        <dbReference type="EMBL" id="KKN27872.1"/>
    </source>
</evidence>